<organism evidence="1 2">
    <name type="scientific">Algibacter miyuki</name>
    <dbReference type="NCBI Taxonomy" id="1306933"/>
    <lineage>
        <taxon>Bacteria</taxon>
        <taxon>Pseudomonadati</taxon>
        <taxon>Bacteroidota</taxon>
        <taxon>Flavobacteriia</taxon>
        <taxon>Flavobacteriales</taxon>
        <taxon>Flavobacteriaceae</taxon>
        <taxon>Algibacter</taxon>
    </lineage>
</organism>
<comment type="caution">
    <text evidence="1">The sequence shown here is derived from an EMBL/GenBank/DDBJ whole genome shotgun (WGS) entry which is preliminary data.</text>
</comment>
<gene>
    <name evidence="1" type="ORF">ACFFU1_04465</name>
</gene>
<reference evidence="1 2" key="1">
    <citation type="submission" date="2024-09" db="EMBL/GenBank/DDBJ databases">
        <authorList>
            <person name="Sun Q."/>
            <person name="Mori K."/>
        </authorList>
    </citation>
    <scope>NUCLEOTIDE SEQUENCE [LARGE SCALE GENOMIC DNA]</scope>
    <source>
        <strain evidence="1 2">CECT 8300</strain>
    </source>
</reference>
<name>A0ABV5GWZ9_9FLAO</name>
<proteinExistence type="predicted"/>
<evidence type="ECO:0000313" key="1">
    <source>
        <dbReference type="EMBL" id="MFB9104142.1"/>
    </source>
</evidence>
<feature type="non-terminal residue" evidence="1">
    <location>
        <position position="167"/>
    </location>
</feature>
<accession>A0ABV5GWZ9</accession>
<keyword evidence="2" id="KW-1185">Reference proteome</keyword>
<evidence type="ECO:0000313" key="2">
    <source>
        <dbReference type="Proteomes" id="UP001589590"/>
    </source>
</evidence>
<dbReference type="EMBL" id="JBHMFA010000003">
    <property type="protein sequence ID" value="MFB9104142.1"/>
    <property type="molecule type" value="Genomic_DNA"/>
</dbReference>
<protein>
    <submittedName>
        <fullName evidence="1">Uncharacterized protein</fullName>
    </submittedName>
</protein>
<sequence>MKLRLLIIVFLGLTYNMNAQVGIGTPMPNQSTQLDVVASDRGVMIPRVALTDTLDQTTIVNGNEESLLVFNVSDNTLIKPGYYYWFDGSWKRIISGGDDEIDFQETLTSLVYNSTDNTLVYTDENTSDSVIDLKDIFDQLETVTTLVDNTDGTYTYTSEDGTETIVD</sequence>
<dbReference type="Proteomes" id="UP001589590">
    <property type="component" value="Unassembled WGS sequence"/>
</dbReference>